<dbReference type="PRINTS" id="PR01398">
    <property type="entry name" value="ISCHRISMTASE"/>
</dbReference>
<dbReference type="EMBL" id="DXBY01000357">
    <property type="protein sequence ID" value="HIZ38296.1"/>
    <property type="molecule type" value="Genomic_DNA"/>
</dbReference>
<evidence type="ECO:0000313" key="3">
    <source>
        <dbReference type="EMBL" id="HIZ38296.1"/>
    </source>
</evidence>
<dbReference type="CDD" id="cd00431">
    <property type="entry name" value="cysteine_hydrolases"/>
    <property type="match status" value="1"/>
</dbReference>
<proteinExistence type="predicted"/>
<gene>
    <name evidence="3" type="ORF">H9815_21165</name>
</gene>
<dbReference type="PANTHER" id="PTHR43540">
    <property type="entry name" value="PEROXYUREIDOACRYLATE/UREIDOACRYLATE AMIDOHYDROLASE-RELATED"/>
    <property type="match status" value="1"/>
</dbReference>
<sequence>MTLPFRPDQEKYAVLVVDMQKDGVEPGGAIFAPVPDQVRAEISRLVGAARENGWPVLHSQHGHRPDGADFGIAGYFEELSCIEGSPGIEFVTGMEPAPGEVVIRKRRYSAFHDTDLELVLRGMGVRGLLVCGVLTDACVLSTVVDARGRDYKVWAVRDALAGTTEELHEAALAIYAGYFADVVDTDWAVAGITSAH</sequence>
<organism evidence="3 4">
    <name type="scientific">Candidatus Ruania gallistercoris</name>
    <dbReference type="NCBI Taxonomy" id="2838746"/>
    <lineage>
        <taxon>Bacteria</taxon>
        <taxon>Bacillati</taxon>
        <taxon>Actinomycetota</taxon>
        <taxon>Actinomycetes</taxon>
        <taxon>Micrococcales</taxon>
        <taxon>Ruaniaceae</taxon>
        <taxon>Ruania</taxon>
    </lineage>
</organism>
<reference evidence="3" key="1">
    <citation type="journal article" date="2021" name="PeerJ">
        <title>Extensive microbial diversity within the chicken gut microbiome revealed by metagenomics and culture.</title>
        <authorList>
            <person name="Gilroy R."/>
            <person name="Ravi A."/>
            <person name="Getino M."/>
            <person name="Pursley I."/>
            <person name="Horton D.L."/>
            <person name="Alikhan N.F."/>
            <person name="Baker D."/>
            <person name="Gharbi K."/>
            <person name="Hall N."/>
            <person name="Watson M."/>
            <person name="Adriaenssens E.M."/>
            <person name="Foster-Nyarko E."/>
            <person name="Jarju S."/>
            <person name="Secka A."/>
            <person name="Antonio M."/>
            <person name="Oren A."/>
            <person name="Chaudhuri R.R."/>
            <person name="La Ragione R."/>
            <person name="Hildebrand F."/>
            <person name="Pallen M.J."/>
        </authorList>
    </citation>
    <scope>NUCLEOTIDE SEQUENCE</scope>
    <source>
        <strain evidence="3">ChiGjej4B4-7305</strain>
    </source>
</reference>
<dbReference type="InterPro" id="IPR036380">
    <property type="entry name" value="Isochorismatase-like_sf"/>
</dbReference>
<dbReference type="Proteomes" id="UP000824037">
    <property type="component" value="Unassembled WGS sequence"/>
</dbReference>
<name>A0A9D2EJ46_9MICO</name>
<dbReference type="GO" id="GO:0008908">
    <property type="term" value="F:isochorismatase activity"/>
    <property type="evidence" value="ECO:0007669"/>
    <property type="project" value="InterPro"/>
</dbReference>
<dbReference type="PANTHER" id="PTHR43540:SF6">
    <property type="entry name" value="ISOCHORISMATASE-LIKE DOMAIN-CONTAINING PROTEIN"/>
    <property type="match status" value="1"/>
</dbReference>
<evidence type="ECO:0000313" key="4">
    <source>
        <dbReference type="Proteomes" id="UP000824037"/>
    </source>
</evidence>
<reference evidence="3" key="2">
    <citation type="submission" date="2021-04" db="EMBL/GenBank/DDBJ databases">
        <authorList>
            <person name="Gilroy R."/>
        </authorList>
    </citation>
    <scope>NUCLEOTIDE SEQUENCE</scope>
    <source>
        <strain evidence="3">ChiGjej4B4-7305</strain>
    </source>
</reference>
<dbReference type="InterPro" id="IPR016291">
    <property type="entry name" value="Isochorismatase"/>
</dbReference>
<dbReference type="AlphaFoldDB" id="A0A9D2EJ46"/>
<dbReference type="Pfam" id="PF00857">
    <property type="entry name" value="Isochorismatase"/>
    <property type="match status" value="1"/>
</dbReference>
<evidence type="ECO:0000256" key="1">
    <source>
        <dbReference type="ARBA" id="ARBA00022801"/>
    </source>
</evidence>
<comment type="caution">
    <text evidence="3">The sequence shown here is derived from an EMBL/GenBank/DDBJ whole genome shotgun (WGS) entry which is preliminary data.</text>
</comment>
<dbReference type="InterPro" id="IPR050272">
    <property type="entry name" value="Isochorismatase-like_hydrls"/>
</dbReference>
<protein>
    <submittedName>
        <fullName evidence="3">Cysteine hydrolase</fullName>
    </submittedName>
</protein>
<dbReference type="Gene3D" id="3.40.50.850">
    <property type="entry name" value="Isochorismatase-like"/>
    <property type="match status" value="1"/>
</dbReference>
<keyword evidence="1 3" id="KW-0378">Hydrolase</keyword>
<feature type="domain" description="Isochorismatase-like" evidence="2">
    <location>
        <begin position="13"/>
        <end position="186"/>
    </location>
</feature>
<evidence type="ECO:0000259" key="2">
    <source>
        <dbReference type="Pfam" id="PF00857"/>
    </source>
</evidence>
<dbReference type="InterPro" id="IPR000868">
    <property type="entry name" value="Isochorismatase-like_dom"/>
</dbReference>
<accession>A0A9D2EJ46</accession>
<dbReference type="SUPFAM" id="SSF52499">
    <property type="entry name" value="Isochorismatase-like hydrolases"/>
    <property type="match status" value="1"/>
</dbReference>